<evidence type="ECO:0000256" key="1">
    <source>
        <dbReference type="SAM" id="MobiDB-lite"/>
    </source>
</evidence>
<proteinExistence type="predicted"/>
<accession>A0A1A8YJJ9</accession>
<evidence type="ECO:0000313" key="3">
    <source>
        <dbReference type="Proteomes" id="UP000078555"/>
    </source>
</evidence>
<dbReference type="AlphaFoldDB" id="A0A1A8YJJ9"/>
<protein>
    <submittedName>
        <fullName evidence="2">Uncharacterized protein</fullName>
    </submittedName>
</protein>
<gene>
    <name evidence="2" type="ORF">POVWA1_007500</name>
</gene>
<name>A0A1A8YJJ9_PLAOA</name>
<dbReference type="Proteomes" id="UP000078555">
    <property type="component" value="Unassembled WGS sequence"/>
</dbReference>
<dbReference type="EMBL" id="FLRD01000021">
    <property type="protein sequence ID" value="SBT31515.1"/>
    <property type="molecule type" value="Genomic_DNA"/>
</dbReference>
<reference evidence="3" key="1">
    <citation type="submission" date="2016-05" db="EMBL/GenBank/DDBJ databases">
        <authorList>
            <person name="Naeem R."/>
        </authorList>
    </citation>
    <scope>NUCLEOTIDE SEQUENCE [LARGE SCALE GENOMIC DNA]</scope>
</reference>
<feature type="region of interest" description="Disordered" evidence="1">
    <location>
        <begin position="135"/>
        <end position="155"/>
    </location>
</feature>
<keyword evidence="3" id="KW-1185">Reference proteome</keyword>
<organism evidence="2 3">
    <name type="scientific">Plasmodium ovale wallikeri</name>
    <dbReference type="NCBI Taxonomy" id="864142"/>
    <lineage>
        <taxon>Eukaryota</taxon>
        <taxon>Sar</taxon>
        <taxon>Alveolata</taxon>
        <taxon>Apicomplexa</taxon>
        <taxon>Aconoidasida</taxon>
        <taxon>Haemosporida</taxon>
        <taxon>Plasmodiidae</taxon>
        <taxon>Plasmodium</taxon>
        <taxon>Plasmodium (Plasmodium)</taxon>
    </lineage>
</organism>
<sequence length="259" mass="29310">MGKIVRTWLNFLQSRSLHCGKSHIRTDHRVVRKATNVCCSPLRGKNYARTASPNPESAHLKHFQTSTTVIKLKFAILKMSQGIFTKTKKKKKGKKGKKKKKKRLEASGILYHNCAHTHEHACTLWERTDRSPIGQAATHQDTMSKKKKKSEFPQPPSRTFYYPQHVVPYAHFLASAPFLYTSGQIVPSSAITSIIDWDFVRLLSLSSSPRAQHPKVQIPLLYFHATTKKGGRFLPCITLRYSAKVGRGYQCDVSPAPAR</sequence>
<evidence type="ECO:0000313" key="2">
    <source>
        <dbReference type="EMBL" id="SBT31515.1"/>
    </source>
</evidence>